<dbReference type="OrthoDB" id="6921389at2759"/>
<sequence>MPSQSSQPQSFAKPPWLGGPLHSFANPIQFCAGIRICCKPFLFNESYVTWAPAAGLDAGDLWPFKDASKISRFERAPVRISANCSEKMDHGLDVLFHGFYLTYVETAQTSSITSAAYDAWVLVNDYFSWEKEYKNYEANGSTGQIVSAVFLFMKWHDIDPITAKKMLRGEIIVREERYCQLKADYLARGNVTDRIIKWFKLLDFVTAGNFAWSMTTARYHDDVEDAYPGLRAVNQKKKASRPFSSLSTPITSLTTNAKKENSAGSETPDSQSIVGSSTNGEASTAPTSPASWNFEHQSHDIPLPILAFEEIVLEPYVYLQSLPSKGVRNAAIDGLEVWYQVPERSVLIIQEIADLLHSSSLLYDSI</sequence>
<accession>A0A0M8P8A7</accession>
<evidence type="ECO:0000256" key="1">
    <source>
        <dbReference type="SAM" id="MobiDB-lite"/>
    </source>
</evidence>
<name>A0A0M8P8A7_9EURO</name>
<dbReference type="EMBL" id="LHQQ01000105">
    <property type="protein sequence ID" value="KOS42450.1"/>
    <property type="molecule type" value="Genomic_DNA"/>
</dbReference>
<dbReference type="AlphaFoldDB" id="A0A0M8P8A7"/>
<evidence type="ECO:0000313" key="3">
    <source>
        <dbReference type="Proteomes" id="UP000037696"/>
    </source>
</evidence>
<reference evidence="2 3" key="1">
    <citation type="submission" date="2015-08" db="EMBL/GenBank/DDBJ databases">
        <title>Genome sequencing of Penicillium nordicum.</title>
        <authorList>
            <person name="Nguyen H.D."/>
            <person name="Seifert K.A."/>
        </authorList>
    </citation>
    <scope>NUCLEOTIDE SEQUENCE [LARGE SCALE GENOMIC DNA]</scope>
    <source>
        <strain evidence="2 3">DAOMC 185683</strain>
    </source>
</reference>
<dbReference type="Gene3D" id="1.10.600.10">
    <property type="entry name" value="Farnesyl Diphosphate Synthase"/>
    <property type="match status" value="1"/>
</dbReference>
<dbReference type="Proteomes" id="UP000037696">
    <property type="component" value="Unassembled WGS sequence"/>
</dbReference>
<organism evidence="2 3">
    <name type="scientific">Penicillium nordicum</name>
    <dbReference type="NCBI Taxonomy" id="229535"/>
    <lineage>
        <taxon>Eukaryota</taxon>
        <taxon>Fungi</taxon>
        <taxon>Dikarya</taxon>
        <taxon>Ascomycota</taxon>
        <taxon>Pezizomycotina</taxon>
        <taxon>Eurotiomycetes</taxon>
        <taxon>Eurotiomycetidae</taxon>
        <taxon>Eurotiales</taxon>
        <taxon>Aspergillaceae</taxon>
        <taxon>Penicillium</taxon>
    </lineage>
</organism>
<dbReference type="InterPro" id="IPR008949">
    <property type="entry name" value="Isoprenoid_synthase_dom_sf"/>
</dbReference>
<evidence type="ECO:0008006" key="4">
    <source>
        <dbReference type="Google" id="ProtNLM"/>
    </source>
</evidence>
<protein>
    <recommendedName>
        <fullName evidence="4">Terpene synthase</fullName>
    </recommendedName>
</protein>
<comment type="caution">
    <text evidence="2">The sequence shown here is derived from an EMBL/GenBank/DDBJ whole genome shotgun (WGS) entry which is preliminary data.</text>
</comment>
<feature type="compositionally biased region" description="Polar residues" evidence="1">
    <location>
        <begin position="262"/>
        <end position="293"/>
    </location>
</feature>
<proteinExistence type="predicted"/>
<dbReference type="SUPFAM" id="SSF48576">
    <property type="entry name" value="Terpenoid synthases"/>
    <property type="match status" value="1"/>
</dbReference>
<feature type="region of interest" description="Disordered" evidence="1">
    <location>
        <begin position="254"/>
        <end position="293"/>
    </location>
</feature>
<dbReference type="Pfam" id="PF19086">
    <property type="entry name" value="Terpene_syn_C_2"/>
    <property type="match status" value="1"/>
</dbReference>
<evidence type="ECO:0000313" key="2">
    <source>
        <dbReference type="EMBL" id="KOS42450.1"/>
    </source>
</evidence>
<gene>
    <name evidence="2" type="ORF">ACN38_g6660</name>
</gene>
<dbReference type="STRING" id="229535.A0A0M8P8A7"/>
<keyword evidence="3" id="KW-1185">Reference proteome</keyword>